<dbReference type="Proteomes" id="UP000199421">
    <property type="component" value="Unassembled WGS sequence"/>
</dbReference>
<keyword evidence="5 8" id="KW-1133">Transmembrane helix</keyword>
<evidence type="ECO:0000256" key="1">
    <source>
        <dbReference type="ARBA" id="ARBA00004236"/>
    </source>
</evidence>
<evidence type="ECO:0000256" key="2">
    <source>
        <dbReference type="ARBA" id="ARBA00022475"/>
    </source>
</evidence>
<sequence length="163" mass="18157">MEKERLKYCIDRFDHYYDSVNNKSSVFLGLSTFIVGGLVAGYFTIGSFVNCGFWSNAIIIVLIGLGVATMITVVIAATPFLSKDVESLHFFGAIACKDSSFFCVKSAEPCTDEDELKDLRNQVYQLATGLKGKFMKLKIAGIMFTIQFCLFIPLFIIIICNLK</sequence>
<organism evidence="10 11">
    <name type="scientific">Olivibacter domesticus</name>
    <name type="common">Pseudosphingobacterium domesticum</name>
    <dbReference type="NCBI Taxonomy" id="407022"/>
    <lineage>
        <taxon>Bacteria</taxon>
        <taxon>Pseudomonadati</taxon>
        <taxon>Bacteroidota</taxon>
        <taxon>Sphingobacteriia</taxon>
        <taxon>Sphingobacteriales</taxon>
        <taxon>Sphingobacteriaceae</taxon>
        <taxon>Olivibacter</taxon>
    </lineage>
</organism>
<reference evidence="11" key="1">
    <citation type="submission" date="2016-10" db="EMBL/GenBank/DDBJ databases">
        <authorList>
            <person name="Varghese N."/>
            <person name="Submissions S."/>
        </authorList>
    </citation>
    <scope>NUCLEOTIDE SEQUENCE [LARGE SCALE GENOMIC DNA]</scope>
    <source>
        <strain evidence="11">DSM 18733</strain>
    </source>
</reference>
<proteinExistence type="predicted"/>
<accession>A0A1H7JNK4</accession>
<evidence type="ECO:0000256" key="4">
    <source>
        <dbReference type="ARBA" id="ARBA00022741"/>
    </source>
</evidence>
<keyword evidence="4" id="KW-0547">Nucleotide-binding</keyword>
<keyword evidence="11" id="KW-1185">Reference proteome</keyword>
<dbReference type="OrthoDB" id="1363277at2"/>
<evidence type="ECO:0000256" key="5">
    <source>
        <dbReference type="ARBA" id="ARBA00022989"/>
    </source>
</evidence>
<evidence type="ECO:0000256" key="6">
    <source>
        <dbReference type="ARBA" id="ARBA00023118"/>
    </source>
</evidence>
<evidence type="ECO:0000313" key="11">
    <source>
        <dbReference type="Proteomes" id="UP000199421"/>
    </source>
</evidence>
<feature type="domain" description="Pycsar effector protein" evidence="9">
    <location>
        <begin position="6"/>
        <end position="156"/>
    </location>
</feature>
<keyword evidence="3 8" id="KW-0812">Transmembrane</keyword>
<feature type="transmembrane region" description="Helical" evidence="8">
    <location>
        <begin position="139"/>
        <end position="162"/>
    </location>
</feature>
<comment type="subcellular location">
    <subcellularLocation>
        <location evidence="1">Cell membrane</location>
    </subcellularLocation>
</comment>
<protein>
    <recommendedName>
        <fullName evidence="9">Pycsar effector protein domain-containing protein</fullName>
    </recommendedName>
</protein>
<gene>
    <name evidence="10" type="ORF">SAMN05661044_01081</name>
</gene>
<evidence type="ECO:0000256" key="7">
    <source>
        <dbReference type="ARBA" id="ARBA00023136"/>
    </source>
</evidence>
<evidence type="ECO:0000259" key="9">
    <source>
        <dbReference type="Pfam" id="PF18967"/>
    </source>
</evidence>
<keyword evidence="6" id="KW-0051">Antiviral defense</keyword>
<evidence type="ECO:0000256" key="8">
    <source>
        <dbReference type="SAM" id="Phobius"/>
    </source>
</evidence>
<name>A0A1H7JNK4_OLID1</name>
<dbReference type="STRING" id="407022.SAMN05661044_01081"/>
<dbReference type="AlphaFoldDB" id="A0A1H7JNK4"/>
<evidence type="ECO:0000313" key="10">
    <source>
        <dbReference type="EMBL" id="SEK76263.1"/>
    </source>
</evidence>
<dbReference type="EMBL" id="FOAF01000001">
    <property type="protein sequence ID" value="SEK76263.1"/>
    <property type="molecule type" value="Genomic_DNA"/>
</dbReference>
<feature type="transmembrane region" description="Helical" evidence="8">
    <location>
        <begin position="57"/>
        <end position="81"/>
    </location>
</feature>
<dbReference type="RefSeq" id="WP_093319670.1">
    <property type="nucleotide sequence ID" value="NZ_FOAF01000001.1"/>
</dbReference>
<evidence type="ECO:0000256" key="3">
    <source>
        <dbReference type="ARBA" id="ARBA00022692"/>
    </source>
</evidence>
<keyword evidence="2" id="KW-1003">Cell membrane</keyword>
<feature type="transmembrane region" description="Helical" evidence="8">
    <location>
        <begin position="26"/>
        <end position="45"/>
    </location>
</feature>
<keyword evidence="7 8" id="KW-0472">Membrane</keyword>
<dbReference type="Pfam" id="PF18967">
    <property type="entry name" value="PycTM"/>
    <property type="match status" value="1"/>
</dbReference>
<dbReference type="InterPro" id="IPR043760">
    <property type="entry name" value="PycTM_dom"/>
</dbReference>